<feature type="compositionally biased region" description="Low complexity" evidence="1">
    <location>
        <begin position="26"/>
        <end position="65"/>
    </location>
</feature>
<dbReference type="InterPro" id="IPR036514">
    <property type="entry name" value="SGNH_hydro_sf"/>
</dbReference>
<sequence>MLSRRAAAVLCAASVTLLAGCGGGDTSSDTGSTVAGDRTPAAAPSASAPTLSASAAPSAPTTPSALPTAAGTRALFFGDSYFVGGGTTTADNSMAADAARDLGWAPVIKGGGGTGFVSGNPEFGLENFIGQIRGGALDVGPVSWLVIEGGGNDKDDDPALIQQRAVEVLQEAASEHPEAQLVLVGTLDPTVDGFTDTDGVIGALRAAAEQQGVPYVDAQRWLEGRPELIGPDFDHPTAEGHLLAGQKLADALLAVAAGS</sequence>
<protein>
    <submittedName>
        <fullName evidence="4">SGNH/GDSL hydrolase family protein</fullName>
    </submittedName>
</protein>
<feature type="chain" id="PRO_5039343047" evidence="2">
    <location>
        <begin position="20"/>
        <end position="259"/>
    </location>
</feature>
<dbReference type="SUPFAM" id="SSF52266">
    <property type="entry name" value="SGNH hydrolase"/>
    <property type="match status" value="1"/>
</dbReference>
<dbReference type="Proteomes" id="UP000502996">
    <property type="component" value="Chromosome"/>
</dbReference>
<dbReference type="GO" id="GO:0016787">
    <property type="term" value="F:hydrolase activity"/>
    <property type="evidence" value="ECO:0007669"/>
    <property type="project" value="UniProtKB-KW"/>
</dbReference>
<dbReference type="AlphaFoldDB" id="A0A6G6WHS0"/>
<organism evidence="4 5">
    <name type="scientific">Nocardioides anomalus</name>
    <dbReference type="NCBI Taxonomy" id="2712223"/>
    <lineage>
        <taxon>Bacteria</taxon>
        <taxon>Bacillati</taxon>
        <taxon>Actinomycetota</taxon>
        <taxon>Actinomycetes</taxon>
        <taxon>Propionibacteriales</taxon>
        <taxon>Nocardioidaceae</taxon>
        <taxon>Nocardioides</taxon>
    </lineage>
</organism>
<accession>A0A6G6WHS0</accession>
<feature type="region of interest" description="Disordered" evidence="1">
    <location>
        <begin position="25"/>
        <end position="65"/>
    </location>
</feature>
<name>A0A6G6WHS0_9ACTN</name>
<keyword evidence="2" id="KW-0732">Signal</keyword>
<dbReference type="Gene3D" id="3.40.50.1110">
    <property type="entry name" value="SGNH hydrolase"/>
    <property type="match status" value="1"/>
</dbReference>
<dbReference type="Pfam" id="PF13472">
    <property type="entry name" value="Lipase_GDSL_2"/>
    <property type="match status" value="1"/>
</dbReference>
<feature type="signal peptide" evidence="2">
    <location>
        <begin position="1"/>
        <end position="19"/>
    </location>
</feature>
<dbReference type="RefSeq" id="WP_165236493.1">
    <property type="nucleotide sequence ID" value="NZ_CP049257.1"/>
</dbReference>
<keyword evidence="4" id="KW-0378">Hydrolase</keyword>
<evidence type="ECO:0000256" key="2">
    <source>
        <dbReference type="SAM" id="SignalP"/>
    </source>
</evidence>
<reference evidence="4 5" key="1">
    <citation type="submission" date="2020-02" db="EMBL/GenBank/DDBJ databases">
        <title>Full genome sequence of Nocardioides sp. R-3366.</title>
        <authorList>
            <person name="Im W.-T."/>
        </authorList>
    </citation>
    <scope>NUCLEOTIDE SEQUENCE [LARGE SCALE GENOMIC DNA]</scope>
    <source>
        <strain evidence="4 5">R-3366</strain>
    </source>
</reference>
<feature type="domain" description="SGNH hydrolase-type esterase" evidence="3">
    <location>
        <begin position="76"/>
        <end position="241"/>
    </location>
</feature>
<evidence type="ECO:0000259" key="3">
    <source>
        <dbReference type="Pfam" id="PF13472"/>
    </source>
</evidence>
<gene>
    <name evidence="4" type="ORF">G5V58_19615</name>
</gene>
<evidence type="ECO:0000313" key="4">
    <source>
        <dbReference type="EMBL" id="QIG44693.1"/>
    </source>
</evidence>
<evidence type="ECO:0000256" key="1">
    <source>
        <dbReference type="SAM" id="MobiDB-lite"/>
    </source>
</evidence>
<keyword evidence="5" id="KW-1185">Reference proteome</keyword>
<dbReference type="EMBL" id="CP049257">
    <property type="protein sequence ID" value="QIG44693.1"/>
    <property type="molecule type" value="Genomic_DNA"/>
</dbReference>
<dbReference type="PROSITE" id="PS51257">
    <property type="entry name" value="PROKAR_LIPOPROTEIN"/>
    <property type="match status" value="1"/>
</dbReference>
<dbReference type="KEGG" id="nano:G5V58_19615"/>
<proteinExistence type="predicted"/>
<evidence type="ECO:0000313" key="5">
    <source>
        <dbReference type="Proteomes" id="UP000502996"/>
    </source>
</evidence>
<dbReference type="CDD" id="cd00229">
    <property type="entry name" value="SGNH_hydrolase"/>
    <property type="match status" value="1"/>
</dbReference>
<dbReference type="InterPro" id="IPR013830">
    <property type="entry name" value="SGNH_hydro"/>
</dbReference>